<dbReference type="EMBL" id="CP110436">
    <property type="protein sequence ID" value="WAQ92254.1"/>
    <property type="molecule type" value="Genomic_DNA"/>
</dbReference>
<evidence type="ECO:0000256" key="1">
    <source>
        <dbReference type="SAM" id="MobiDB-lite"/>
    </source>
</evidence>
<dbReference type="GeneID" id="77804718"/>
<proteinExistence type="predicted"/>
<gene>
    <name evidence="2" type="ORF">PtA15_16A160</name>
</gene>
<dbReference type="Proteomes" id="UP001164743">
    <property type="component" value="Chromosome 16A"/>
</dbReference>
<sequence length="168" mass="18783">MKHTPDPRGKQPPSYLCPHFENFPNFWSIQNFCPTPPLQVGLEPKVKTPTTLTPRPSPPLQLGNLTSCYPYTLPPLQLPTLCLHPYTFPPLQLATHRSHPYTLPPLQLASHRLHPPRSHPYTSHPPLPLPPASAASNQSPKSLHTLRGPTPCYYLTPLSSNLSPRCFL</sequence>
<organism evidence="2 3">
    <name type="scientific">Puccinia triticina</name>
    <dbReference type="NCBI Taxonomy" id="208348"/>
    <lineage>
        <taxon>Eukaryota</taxon>
        <taxon>Fungi</taxon>
        <taxon>Dikarya</taxon>
        <taxon>Basidiomycota</taxon>
        <taxon>Pucciniomycotina</taxon>
        <taxon>Pucciniomycetes</taxon>
        <taxon>Pucciniales</taxon>
        <taxon>Pucciniaceae</taxon>
        <taxon>Puccinia</taxon>
    </lineage>
</organism>
<reference evidence="2" key="1">
    <citation type="submission" date="2022-10" db="EMBL/GenBank/DDBJ databases">
        <title>Puccinia triticina Genome sequencing and assembly.</title>
        <authorList>
            <person name="Li C."/>
        </authorList>
    </citation>
    <scope>NUCLEOTIDE SEQUENCE</scope>
    <source>
        <strain evidence="2">Pt15</strain>
    </source>
</reference>
<accession>A0ABY7D3R8</accession>
<dbReference type="RefSeq" id="XP_053027809.1">
    <property type="nucleotide sequence ID" value="XM_053163823.1"/>
</dbReference>
<feature type="region of interest" description="Disordered" evidence="1">
    <location>
        <begin position="112"/>
        <end position="142"/>
    </location>
</feature>
<keyword evidence="3" id="KW-1185">Reference proteome</keyword>
<evidence type="ECO:0000313" key="3">
    <source>
        <dbReference type="Proteomes" id="UP001164743"/>
    </source>
</evidence>
<name>A0ABY7D3R8_9BASI</name>
<feature type="compositionally biased region" description="Low complexity" evidence="1">
    <location>
        <begin position="132"/>
        <end position="142"/>
    </location>
</feature>
<protein>
    <submittedName>
        <fullName evidence="2">Uncharacterized protein</fullName>
    </submittedName>
</protein>
<evidence type="ECO:0000313" key="2">
    <source>
        <dbReference type="EMBL" id="WAQ92254.1"/>
    </source>
</evidence>